<name>A0A5D2NU62_GOSTO</name>
<evidence type="ECO:0000259" key="2">
    <source>
        <dbReference type="PROSITE" id="PS50206"/>
    </source>
</evidence>
<gene>
    <name evidence="3" type="ORF">ES332_A10G173600v1</name>
</gene>
<dbReference type="InterPro" id="IPR001763">
    <property type="entry name" value="Rhodanese-like_dom"/>
</dbReference>
<protein>
    <recommendedName>
        <fullName evidence="2">Rhodanese domain-containing protein</fullName>
    </recommendedName>
</protein>
<reference evidence="3 4" key="1">
    <citation type="submission" date="2019-07" db="EMBL/GenBank/DDBJ databases">
        <title>WGS assembly of Gossypium tomentosum.</title>
        <authorList>
            <person name="Chen Z.J."/>
            <person name="Sreedasyam A."/>
            <person name="Ando A."/>
            <person name="Song Q."/>
            <person name="De L."/>
            <person name="Hulse-Kemp A."/>
            <person name="Ding M."/>
            <person name="Ye W."/>
            <person name="Kirkbride R."/>
            <person name="Jenkins J."/>
            <person name="Plott C."/>
            <person name="Lovell J."/>
            <person name="Lin Y.-M."/>
            <person name="Vaughn R."/>
            <person name="Liu B."/>
            <person name="Li W."/>
            <person name="Simpson S."/>
            <person name="Scheffler B."/>
            <person name="Saski C."/>
            <person name="Grover C."/>
            <person name="Hu G."/>
            <person name="Conover J."/>
            <person name="Carlson J."/>
            <person name="Shu S."/>
            <person name="Boston L."/>
            <person name="Williams M."/>
            <person name="Peterson D."/>
            <person name="Mcgee K."/>
            <person name="Jones D."/>
            <person name="Wendel J."/>
            <person name="Stelly D."/>
            <person name="Grimwood J."/>
            <person name="Schmutz J."/>
        </authorList>
    </citation>
    <scope>NUCLEOTIDE SEQUENCE [LARGE SCALE GENOMIC DNA]</scope>
    <source>
        <strain evidence="3">7179.01</strain>
    </source>
</reference>
<organism evidence="3 4">
    <name type="scientific">Gossypium tomentosum</name>
    <name type="common">Hawaiian cotton</name>
    <name type="synonym">Gossypium sandvicense</name>
    <dbReference type="NCBI Taxonomy" id="34277"/>
    <lineage>
        <taxon>Eukaryota</taxon>
        <taxon>Viridiplantae</taxon>
        <taxon>Streptophyta</taxon>
        <taxon>Embryophyta</taxon>
        <taxon>Tracheophyta</taxon>
        <taxon>Spermatophyta</taxon>
        <taxon>Magnoliopsida</taxon>
        <taxon>eudicotyledons</taxon>
        <taxon>Gunneridae</taxon>
        <taxon>Pentapetalae</taxon>
        <taxon>rosids</taxon>
        <taxon>malvids</taxon>
        <taxon>Malvales</taxon>
        <taxon>Malvaceae</taxon>
        <taxon>Malvoideae</taxon>
        <taxon>Gossypium</taxon>
    </lineage>
</organism>
<dbReference type="PANTHER" id="PTHR34209">
    <property type="entry name" value="RHODANESE/CELL CYCLE CONTROL PHOSPHATASE SUPERFAMILY PROTEIN"/>
    <property type="match status" value="1"/>
</dbReference>
<feature type="region of interest" description="Disordered" evidence="1">
    <location>
        <begin position="628"/>
        <end position="652"/>
    </location>
</feature>
<proteinExistence type="predicted"/>
<sequence length="652" mass="71115">MLPVCSATPGSSSHSQLSFHGGLRPFTPFQKDFQFRCNAQDKSVLGMSGGNLHRMSFKPQAMEPFYTSFAETTEQPVPMDLINNYSCPEKFNDAKCNISNVWSSSVKAVNDSNALEEKLVDLTNQSVENANNSMGMVGSETISTIDTMVENPIAASSTLNFDNDSLSGGINSLDKFLTGVNESFNSSVNRGENAMKNLLDKITSSMTSVTTSASEAVDNAQALADNKVSNLSNDLNEASNKANAFAVDLLRRTIVVVENSLFNGASSFGYYYGSAKERLPPEIKDALTLYEERTGKTLKPVGAALQQVYTGIEGVERSLGFDPSDPIVPFFLLFGTPASLWYECSYVLILIRHCQEYFLVSNGEFYFVSDLCTVFYWVWAYGGYSGDLSPKLTLELLSGKENAFLIDVRPEVLRERDGIPDLRRVARFRYACVSLPEVNGLMGKVLKSGRDLDDSLIAVVIRNLKTIEDRSKVIIMDADGSRSKGIARSLRNLGVKGLRVKELKPETALSILNEKAEAILEDINPSPVQVLGYGVGSIAAIYALLEWEKSLQLIGILGLVLTVYRRVSSYENAEDLKKDLTLLLGPAKVGAVAYSWIAGKLETNGIGLSTSPSSLDVQNRVLQAAAKLESQPSNAEDPSITPINEKVDLSEA</sequence>
<dbReference type="SUPFAM" id="SSF52821">
    <property type="entry name" value="Rhodanese/Cell cycle control phosphatase"/>
    <property type="match status" value="1"/>
</dbReference>
<keyword evidence="4" id="KW-1185">Reference proteome</keyword>
<evidence type="ECO:0000313" key="4">
    <source>
        <dbReference type="Proteomes" id="UP000322667"/>
    </source>
</evidence>
<evidence type="ECO:0000256" key="1">
    <source>
        <dbReference type="SAM" id="MobiDB-lite"/>
    </source>
</evidence>
<dbReference type="InterPro" id="IPR036873">
    <property type="entry name" value="Rhodanese-like_dom_sf"/>
</dbReference>
<dbReference type="GO" id="GO:0090333">
    <property type="term" value="P:regulation of stomatal closure"/>
    <property type="evidence" value="ECO:0007669"/>
    <property type="project" value="InterPro"/>
</dbReference>
<dbReference type="PANTHER" id="PTHR34209:SF3">
    <property type="entry name" value="RHODANESE_CELL CYCLE CONTROL PHOSPHATASE SUPERFAMILY PROTEIN"/>
    <property type="match status" value="1"/>
</dbReference>
<dbReference type="GO" id="GO:0009704">
    <property type="term" value="P:de-etiolation"/>
    <property type="evidence" value="ECO:0007669"/>
    <property type="project" value="InterPro"/>
</dbReference>
<dbReference type="AlphaFoldDB" id="A0A5D2NU62"/>
<feature type="domain" description="Rhodanese" evidence="2">
    <location>
        <begin position="399"/>
        <end position="507"/>
    </location>
</feature>
<dbReference type="InterPro" id="IPR044690">
    <property type="entry name" value="CAS_plant"/>
</dbReference>
<dbReference type="GO" id="GO:0071277">
    <property type="term" value="P:cellular response to calcium ion"/>
    <property type="evidence" value="ECO:0007669"/>
    <property type="project" value="InterPro"/>
</dbReference>
<accession>A0A5D2NU62</accession>
<dbReference type="EMBL" id="CM017619">
    <property type="protein sequence ID" value="TYI06655.1"/>
    <property type="molecule type" value="Genomic_DNA"/>
</dbReference>
<dbReference type="Gene3D" id="3.40.250.10">
    <property type="entry name" value="Rhodanese-like domain"/>
    <property type="match status" value="1"/>
</dbReference>
<evidence type="ECO:0000313" key="3">
    <source>
        <dbReference type="EMBL" id="TYI06655.1"/>
    </source>
</evidence>
<dbReference type="PROSITE" id="PS50206">
    <property type="entry name" value="RHODANESE_3"/>
    <property type="match status" value="1"/>
</dbReference>
<dbReference type="Proteomes" id="UP000322667">
    <property type="component" value="Chromosome A10"/>
</dbReference>